<feature type="active site" description="GMP-histidine intermediate" evidence="18">
    <location>
        <position position="50"/>
    </location>
</feature>
<protein>
    <recommendedName>
        <fullName evidence="16">Adenosylcobinamide kinase</fullName>
        <ecNumber evidence="8">2.7.1.156</ecNumber>
        <ecNumber evidence="9">2.7.7.62</ecNumber>
    </recommendedName>
    <alternativeName>
        <fullName evidence="17">Adenosylcobinamide-phosphate guanylyltransferase</fullName>
    </alternativeName>
</protein>
<dbReference type="CDD" id="cd00544">
    <property type="entry name" value="CobU"/>
    <property type="match status" value="1"/>
</dbReference>
<comment type="function">
    <text evidence="4">Catalyzes ATP-dependent phosphorylation of adenosylcobinamide and addition of GMP to adenosylcobinamide phosphate.</text>
</comment>
<comment type="caution">
    <text evidence="20">The sequence shown here is derived from an EMBL/GenBank/DDBJ whole genome shotgun (WGS) entry which is preliminary data.</text>
</comment>
<evidence type="ECO:0000256" key="18">
    <source>
        <dbReference type="PIRSR" id="PIRSR006135-1"/>
    </source>
</evidence>
<dbReference type="InterPro" id="IPR003203">
    <property type="entry name" value="CobU/CobP"/>
</dbReference>
<evidence type="ECO:0000256" key="8">
    <source>
        <dbReference type="ARBA" id="ARBA00012016"/>
    </source>
</evidence>
<dbReference type="GO" id="GO:0005525">
    <property type="term" value="F:GTP binding"/>
    <property type="evidence" value="ECO:0007669"/>
    <property type="project" value="UniProtKB-KW"/>
</dbReference>
<comment type="catalytic activity">
    <reaction evidence="2">
        <text>adenosylcob(III)inamide phosphate + GTP + H(+) = adenosylcob(III)inamide-GDP + diphosphate</text>
        <dbReference type="Rhea" id="RHEA:22712"/>
        <dbReference type="ChEBI" id="CHEBI:15378"/>
        <dbReference type="ChEBI" id="CHEBI:33019"/>
        <dbReference type="ChEBI" id="CHEBI:37565"/>
        <dbReference type="ChEBI" id="CHEBI:58502"/>
        <dbReference type="ChEBI" id="CHEBI:60487"/>
        <dbReference type="EC" id="2.7.7.62"/>
    </reaction>
</comment>
<keyword evidence="12 19" id="KW-0547">Nucleotide-binding</keyword>
<evidence type="ECO:0000256" key="4">
    <source>
        <dbReference type="ARBA" id="ARBA00003889"/>
    </source>
</evidence>
<feature type="binding site" evidence="19">
    <location>
        <position position="62"/>
    </location>
    <ligand>
        <name>GTP</name>
        <dbReference type="ChEBI" id="CHEBI:37565"/>
    </ligand>
</feature>
<evidence type="ECO:0000256" key="9">
    <source>
        <dbReference type="ARBA" id="ARBA00012523"/>
    </source>
</evidence>
<feature type="binding site" evidence="19">
    <location>
        <begin position="51"/>
        <end position="54"/>
    </location>
    <ligand>
        <name>GTP</name>
        <dbReference type="ChEBI" id="CHEBI:37565"/>
    </ligand>
</feature>
<sequence>MGRLTLVTGGARSGKSRYAEELAAATGVPVVYLATMEATDEETAARVAAHRARRPARWATVEEPLDLAGAVAAAEAEATVLVECLATWCGNVFWRAGLDDGAPAGLWEGLVERVVAEARELAAVALARTGETVVVTNEVGWGIVPVGRLTRYYRDALGLANQAIGREAERVVLVVAGRAIVLGS</sequence>
<dbReference type="SUPFAM" id="SSF52540">
    <property type="entry name" value="P-loop containing nucleoside triphosphate hydrolases"/>
    <property type="match status" value="1"/>
</dbReference>
<evidence type="ECO:0000256" key="10">
    <source>
        <dbReference type="ARBA" id="ARBA00022573"/>
    </source>
</evidence>
<evidence type="ECO:0000256" key="19">
    <source>
        <dbReference type="PIRSR" id="PIRSR006135-2"/>
    </source>
</evidence>
<name>A0A2A9HI43_TEPT2</name>
<dbReference type="GO" id="GO:0005524">
    <property type="term" value="F:ATP binding"/>
    <property type="evidence" value="ECO:0007669"/>
    <property type="project" value="UniProtKB-KW"/>
</dbReference>
<comment type="pathway">
    <text evidence="6">Cofactor biosynthesis; adenosylcobalamin biosynthesis; adenosylcobalamin from cob(II)yrinate a,c-diamide: step 5/7.</text>
</comment>
<dbReference type="PANTHER" id="PTHR34848:SF1">
    <property type="entry name" value="BIFUNCTIONAL ADENOSYLCOBALAMIN BIOSYNTHESIS PROTEIN COBU"/>
    <property type="match status" value="1"/>
</dbReference>
<gene>
    <name evidence="20" type="ORF">A9A59_2303</name>
</gene>
<evidence type="ECO:0000256" key="13">
    <source>
        <dbReference type="ARBA" id="ARBA00022777"/>
    </source>
</evidence>
<dbReference type="UniPathway" id="UPA00148">
    <property type="reaction ID" value="UER00236"/>
</dbReference>
<dbReference type="Proteomes" id="UP000223071">
    <property type="component" value="Unassembled WGS sequence"/>
</dbReference>
<feature type="binding site" evidence="19">
    <location>
        <begin position="9"/>
        <end position="16"/>
    </location>
    <ligand>
        <name>GTP</name>
        <dbReference type="ChEBI" id="CHEBI:37565"/>
    </ligand>
</feature>
<keyword evidence="20" id="KW-0548">Nucleotidyltransferase</keyword>
<proteinExistence type="inferred from homology"/>
<evidence type="ECO:0000313" key="20">
    <source>
        <dbReference type="EMBL" id="PFG75043.1"/>
    </source>
</evidence>
<comment type="similarity">
    <text evidence="7">Belongs to the CobU/CobP family.</text>
</comment>
<keyword evidence="14" id="KW-0067">ATP-binding</keyword>
<keyword evidence="11 20" id="KW-0808">Transferase</keyword>
<reference evidence="20 21" key="1">
    <citation type="submission" date="2017-09" db="EMBL/GenBank/DDBJ databases">
        <title>Sequencing the genomes of two abundant thermophiles in Great Basin hot springs: Thermocrinis jamiesonii and novel Chloroflexi Thermoflexus hugenholtzii.</title>
        <authorList>
            <person name="Hedlund B."/>
        </authorList>
    </citation>
    <scope>NUCLEOTIDE SEQUENCE [LARGE SCALE GENOMIC DNA]</scope>
    <source>
        <strain evidence="20 21">G233</strain>
    </source>
</reference>
<dbReference type="GO" id="GO:0043752">
    <property type="term" value="F:adenosylcobinamide kinase activity"/>
    <property type="evidence" value="ECO:0007669"/>
    <property type="project" value="UniProtKB-EC"/>
</dbReference>
<evidence type="ECO:0000256" key="2">
    <source>
        <dbReference type="ARBA" id="ARBA00000711"/>
    </source>
</evidence>
<evidence type="ECO:0000256" key="7">
    <source>
        <dbReference type="ARBA" id="ARBA00007490"/>
    </source>
</evidence>
<dbReference type="EC" id="2.7.1.156" evidence="8"/>
<dbReference type="EMBL" id="PDJQ01000001">
    <property type="protein sequence ID" value="PFG75043.1"/>
    <property type="molecule type" value="Genomic_DNA"/>
</dbReference>
<accession>A0A2A9HI43</accession>
<dbReference type="PANTHER" id="PTHR34848">
    <property type="match status" value="1"/>
</dbReference>
<evidence type="ECO:0000256" key="11">
    <source>
        <dbReference type="ARBA" id="ARBA00022679"/>
    </source>
</evidence>
<dbReference type="AlphaFoldDB" id="A0A2A9HI43"/>
<dbReference type="NCBIfam" id="NF004469">
    <property type="entry name" value="PRK05800.1"/>
    <property type="match status" value="1"/>
</dbReference>
<dbReference type="Pfam" id="PF02283">
    <property type="entry name" value="CobU"/>
    <property type="match status" value="1"/>
</dbReference>
<dbReference type="PIRSF" id="PIRSF006135">
    <property type="entry name" value="CobU"/>
    <property type="match status" value="1"/>
</dbReference>
<organism evidence="20 21">
    <name type="scientific">Tepidiforma thermophila (strain KCTC 52669 / CGMCC 1.13589 / G233)</name>
    <dbReference type="NCBI Taxonomy" id="2761530"/>
    <lineage>
        <taxon>Bacteria</taxon>
        <taxon>Bacillati</taxon>
        <taxon>Chloroflexota</taxon>
        <taxon>Tepidiformia</taxon>
        <taxon>Tepidiformales</taxon>
        <taxon>Tepidiformaceae</taxon>
        <taxon>Tepidiforma</taxon>
    </lineage>
</organism>
<evidence type="ECO:0000256" key="6">
    <source>
        <dbReference type="ARBA" id="ARBA00005159"/>
    </source>
</evidence>
<keyword evidence="13 20" id="KW-0418">Kinase</keyword>
<keyword evidence="10" id="KW-0169">Cobalamin biosynthesis</keyword>
<evidence type="ECO:0000256" key="1">
    <source>
        <dbReference type="ARBA" id="ARBA00000312"/>
    </source>
</evidence>
<dbReference type="RefSeq" id="WP_098504884.1">
    <property type="nucleotide sequence ID" value="NZ_PDJQ01000001.1"/>
</dbReference>
<evidence type="ECO:0000256" key="3">
    <source>
        <dbReference type="ARBA" id="ARBA00001522"/>
    </source>
</evidence>
<dbReference type="InterPro" id="IPR027417">
    <property type="entry name" value="P-loop_NTPase"/>
</dbReference>
<evidence type="ECO:0000256" key="14">
    <source>
        <dbReference type="ARBA" id="ARBA00022840"/>
    </source>
</evidence>
<keyword evidence="15 19" id="KW-0342">GTP-binding</keyword>
<feature type="binding site" evidence="19">
    <location>
        <position position="83"/>
    </location>
    <ligand>
        <name>GTP</name>
        <dbReference type="ChEBI" id="CHEBI:37565"/>
    </ligand>
</feature>
<dbReference type="GO" id="GO:0008820">
    <property type="term" value="F:cobinamide phosphate guanylyltransferase activity"/>
    <property type="evidence" value="ECO:0007669"/>
    <property type="project" value="UniProtKB-EC"/>
</dbReference>
<dbReference type="EC" id="2.7.7.62" evidence="9"/>
<dbReference type="Gene3D" id="3.40.50.300">
    <property type="entry name" value="P-loop containing nucleotide triphosphate hydrolases"/>
    <property type="match status" value="1"/>
</dbReference>
<evidence type="ECO:0000256" key="12">
    <source>
        <dbReference type="ARBA" id="ARBA00022741"/>
    </source>
</evidence>
<evidence type="ECO:0000256" key="5">
    <source>
        <dbReference type="ARBA" id="ARBA00004692"/>
    </source>
</evidence>
<keyword evidence="21" id="KW-1185">Reference proteome</keyword>
<evidence type="ECO:0000256" key="16">
    <source>
        <dbReference type="ARBA" id="ARBA00029570"/>
    </source>
</evidence>
<dbReference type="GO" id="GO:0009236">
    <property type="term" value="P:cobalamin biosynthetic process"/>
    <property type="evidence" value="ECO:0007669"/>
    <property type="project" value="UniProtKB-UniPathway"/>
</dbReference>
<evidence type="ECO:0000256" key="17">
    <source>
        <dbReference type="ARBA" id="ARBA00030571"/>
    </source>
</evidence>
<evidence type="ECO:0000256" key="15">
    <source>
        <dbReference type="ARBA" id="ARBA00023134"/>
    </source>
</evidence>
<comment type="catalytic activity">
    <reaction evidence="3">
        <text>adenosylcob(III)inamide + GTP = adenosylcob(III)inamide phosphate + GDP + H(+)</text>
        <dbReference type="Rhea" id="RHEA:15765"/>
        <dbReference type="ChEBI" id="CHEBI:2480"/>
        <dbReference type="ChEBI" id="CHEBI:15378"/>
        <dbReference type="ChEBI" id="CHEBI:37565"/>
        <dbReference type="ChEBI" id="CHEBI:58189"/>
        <dbReference type="ChEBI" id="CHEBI:58502"/>
        <dbReference type="EC" id="2.7.1.156"/>
    </reaction>
</comment>
<comment type="catalytic activity">
    <reaction evidence="1">
        <text>adenosylcob(III)inamide + ATP = adenosylcob(III)inamide phosphate + ADP + H(+)</text>
        <dbReference type="Rhea" id="RHEA:15769"/>
        <dbReference type="ChEBI" id="CHEBI:2480"/>
        <dbReference type="ChEBI" id="CHEBI:15378"/>
        <dbReference type="ChEBI" id="CHEBI:30616"/>
        <dbReference type="ChEBI" id="CHEBI:58502"/>
        <dbReference type="ChEBI" id="CHEBI:456216"/>
        <dbReference type="EC" id="2.7.1.156"/>
    </reaction>
</comment>
<comment type="pathway">
    <text evidence="5">Cofactor biosynthesis; adenosylcobalamin biosynthesis; adenosylcobalamin from cob(II)yrinate a,c-diamide: step 6/7.</text>
</comment>
<evidence type="ECO:0000313" key="21">
    <source>
        <dbReference type="Proteomes" id="UP000223071"/>
    </source>
</evidence>